<dbReference type="AlphaFoldDB" id="A0A6P8WZL1"/>
<organism evidence="3 4">
    <name type="scientific">Drosophila albomicans</name>
    <name type="common">Fruit fly</name>
    <dbReference type="NCBI Taxonomy" id="7291"/>
    <lineage>
        <taxon>Eukaryota</taxon>
        <taxon>Metazoa</taxon>
        <taxon>Ecdysozoa</taxon>
        <taxon>Arthropoda</taxon>
        <taxon>Hexapoda</taxon>
        <taxon>Insecta</taxon>
        <taxon>Pterygota</taxon>
        <taxon>Neoptera</taxon>
        <taxon>Endopterygota</taxon>
        <taxon>Diptera</taxon>
        <taxon>Brachycera</taxon>
        <taxon>Muscomorpha</taxon>
        <taxon>Ephydroidea</taxon>
        <taxon>Drosophilidae</taxon>
        <taxon>Drosophila</taxon>
    </lineage>
</organism>
<dbReference type="OrthoDB" id="9985637at2759"/>
<evidence type="ECO:0000259" key="2">
    <source>
        <dbReference type="SMART" id="SM00960"/>
    </source>
</evidence>
<accession>A0A6P8WZL1</accession>
<evidence type="ECO:0000256" key="1">
    <source>
        <dbReference type="ARBA" id="ARBA00007191"/>
    </source>
</evidence>
<dbReference type="PANTHER" id="PTHR10779">
    <property type="entry name" value="DYNEIN LIGHT CHAIN ROADBLOCK"/>
    <property type="match status" value="1"/>
</dbReference>
<dbReference type="Gene3D" id="3.30.450.30">
    <property type="entry name" value="Dynein light chain 2a, cytoplasmic"/>
    <property type="match status" value="1"/>
</dbReference>
<reference evidence="4" key="1">
    <citation type="submission" date="2025-08" db="UniProtKB">
        <authorList>
            <consortium name="RefSeq"/>
        </authorList>
    </citation>
    <scope>IDENTIFICATION</scope>
    <source>
        <strain evidence="4">15112-1751.03</strain>
        <tissue evidence="4">Whole Adult</tissue>
    </source>
</reference>
<keyword evidence="3" id="KW-1185">Reference proteome</keyword>
<name>A0A6P8WZL1_DROAB</name>
<dbReference type="SMART" id="SM00960">
    <property type="entry name" value="Robl_LC7"/>
    <property type="match status" value="1"/>
</dbReference>
<dbReference type="Pfam" id="PF03259">
    <property type="entry name" value="Robl_LC7"/>
    <property type="match status" value="1"/>
</dbReference>
<evidence type="ECO:0000313" key="3">
    <source>
        <dbReference type="Proteomes" id="UP000515160"/>
    </source>
</evidence>
<proteinExistence type="inferred from homology"/>
<evidence type="ECO:0000313" key="4">
    <source>
        <dbReference type="RefSeq" id="XP_034104100.2"/>
    </source>
</evidence>
<feature type="domain" description="Roadblock/LAMTOR2" evidence="2">
    <location>
        <begin position="45"/>
        <end position="133"/>
    </location>
</feature>
<dbReference type="RefSeq" id="XP_034104100.2">
    <property type="nucleotide sequence ID" value="XM_034248209.2"/>
</dbReference>
<dbReference type="SUPFAM" id="SSF103196">
    <property type="entry name" value="Roadblock/LC7 domain"/>
    <property type="match status" value="1"/>
</dbReference>
<dbReference type="GeneID" id="117567924"/>
<dbReference type="InterPro" id="IPR004942">
    <property type="entry name" value="Roadblock/LAMTOR2_dom"/>
</dbReference>
<gene>
    <name evidence="4" type="primary">LOC117567924</name>
</gene>
<comment type="similarity">
    <text evidence="1">Belongs to the GAMAD family.</text>
</comment>
<sequence>MCNNNKVSRFGFVKVYTQLYALKNINTISKMQSSEGEPKRTQRYVDEAFRLVMEKPGVEEVLIMNRSGVPVKTTMGPQEALQHACLYDNLREKCQAFLHKMEPPQPLVMLRVRTKNHEVIITPDAKITILVVQNAHDSFMGSLYNTP</sequence>
<protein>
    <submittedName>
        <fullName evidence="4">Dynein light chain roadblock-type 2</fullName>
    </submittedName>
</protein>
<dbReference type="Proteomes" id="UP000515160">
    <property type="component" value="Chromosome 3"/>
</dbReference>